<dbReference type="Proteomes" id="UP000482800">
    <property type="component" value="Unassembled WGS sequence"/>
</dbReference>
<comment type="caution">
    <text evidence="2">The sequence shown here is derived from an EMBL/GenBank/DDBJ whole genome shotgun (WGS) entry which is preliminary data.</text>
</comment>
<evidence type="ECO:0000313" key="2">
    <source>
        <dbReference type="EMBL" id="GFJ76185.1"/>
    </source>
</evidence>
<feature type="transmembrane region" description="Helical" evidence="1">
    <location>
        <begin position="12"/>
        <end position="31"/>
    </location>
</feature>
<dbReference type="RefSeq" id="WP_173052951.1">
    <property type="nucleotide sequence ID" value="NZ_BAABGO010000003.1"/>
</dbReference>
<sequence length="248" mass="25413">MTTPAKRIARRLKIFGFLGFAAAGVATWLIVAPPSFDSTTTVPAPDTQMAAATVEQLAKAAAAHGVCYGWKLDGPISGATTGSNLGPGVAVGSDPVRCPKWVEVRADVTWTSSSSEAADSAYISIASAGVPAPPAGRLDRFGLTKSAFIDEPDWAVCQGALALPLLLAEDGSVPPAPVGTLAPGAAAGPPPSAGSDFWRDRWMYVSGAAVLLALAVLTIGIGWFERRHERTRTTGGKPKPPAKAAAPT</sequence>
<evidence type="ECO:0000313" key="3">
    <source>
        <dbReference type="Proteomes" id="UP000482800"/>
    </source>
</evidence>
<evidence type="ECO:0000256" key="1">
    <source>
        <dbReference type="SAM" id="Phobius"/>
    </source>
</evidence>
<feature type="transmembrane region" description="Helical" evidence="1">
    <location>
        <begin position="202"/>
        <end position="224"/>
    </location>
</feature>
<dbReference type="AlphaFoldDB" id="A0A6V8K5V0"/>
<keyword evidence="1" id="KW-0812">Transmembrane</keyword>
<gene>
    <name evidence="2" type="ORF">Phou_003650</name>
</gene>
<name>A0A6V8K5V0_9ACTN</name>
<dbReference type="EMBL" id="BLPF01000001">
    <property type="protein sequence ID" value="GFJ76185.1"/>
    <property type="molecule type" value="Genomic_DNA"/>
</dbReference>
<reference evidence="2 3" key="1">
    <citation type="submission" date="2020-03" db="EMBL/GenBank/DDBJ databases">
        <title>Whole genome shotgun sequence of Phytohabitans houttuyneae NBRC 108639.</title>
        <authorList>
            <person name="Komaki H."/>
            <person name="Tamura T."/>
        </authorList>
    </citation>
    <scope>NUCLEOTIDE SEQUENCE [LARGE SCALE GENOMIC DNA]</scope>
    <source>
        <strain evidence="2 3">NBRC 108639</strain>
    </source>
</reference>
<reference evidence="2 3" key="2">
    <citation type="submission" date="2020-03" db="EMBL/GenBank/DDBJ databases">
        <authorList>
            <person name="Ichikawa N."/>
            <person name="Kimura A."/>
            <person name="Kitahashi Y."/>
            <person name="Uohara A."/>
        </authorList>
    </citation>
    <scope>NUCLEOTIDE SEQUENCE [LARGE SCALE GENOMIC DNA]</scope>
    <source>
        <strain evidence="2 3">NBRC 108639</strain>
    </source>
</reference>
<keyword evidence="1" id="KW-1133">Transmembrane helix</keyword>
<protein>
    <submittedName>
        <fullName evidence="2">Uncharacterized protein</fullName>
    </submittedName>
</protein>
<keyword evidence="3" id="KW-1185">Reference proteome</keyword>
<organism evidence="2 3">
    <name type="scientific">Phytohabitans houttuyneae</name>
    <dbReference type="NCBI Taxonomy" id="1076126"/>
    <lineage>
        <taxon>Bacteria</taxon>
        <taxon>Bacillati</taxon>
        <taxon>Actinomycetota</taxon>
        <taxon>Actinomycetes</taxon>
        <taxon>Micromonosporales</taxon>
        <taxon>Micromonosporaceae</taxon>
    </lineage>
</organism>
<accession>A0A6V8K5V0</accession>
<keyword evidence="1" id="KW-0472">Membrane</keyword>
<proteinExistence type="predicted"/>